<accession>A0A520MI51</accession>
<dbReference type="InterPro" id="IPR001940">
    <property type="entry name" value="Peptidase_S1C"/>
</dbReference>
<gene>
    <name evidence="6" type="ORF">EVB03_03250</name>
</gene>
<dbReference type="Proteomes" id="UP000315889">
    <property type="component" value="Unassembled WGS sequence"/>
</dbReference>
<reference evidence="6 7" key="1">
    <citation type="submission" date="2019-02" db="EMBL/GenBank/DDBJ databases">
        <title>Prokaryotic population dynamics and viral predation in marine succession experiment using metagenomics: the confinement effect.</title>
        <authorList>
            <person name="Haro-Moreno J.M."/>
            <person name="Rodriguez-Valera F."/>
            <person name="Lopez-Perez M."/>
        </authorList>
    </citation>
    <scope>NUCLEOTIDE SEQUENCE [LARGE SCALE GENOMIC DNA]</scope>
    <source>
        <strain evidence="6">MED-G170</strain>
    </source>
</reference>
<dbReference type="PROSITE" id="PS50106">
    <property type="entry name" value="PDZ"/>
    <property type="match status" value="1"/>
</dbReference>
<dbReference type="InterPro" id="IPR001478">
    <property type="entry name" value="PDZ"/>
</dbReference>
<protein>
    <submittedName>
        <fullName evidence="6">PDZ domain-containing protein</fullName>
    </submittedName>
</protein>
<evidence type="ECO:0000313" key="7">
    <source>
        <dbReference type="Proteomes" id="UP000315889"/>
    </source>
</evidence>
<dbReference type="Pfam" id="PF13365">
    <property type="entry name" value="Trypsin_2"/>
    <property type="match status" value="1"/>
</dbReference>
<proteinExistence type="inferred from homology"/>
<comment type="similarity">
    <text evidence="1">Belongs to the peptidase S1C family.</text>
</comment>
<dbReference type="InterPro" id="IPR043504">
    <property type="entry name" value="Peptidase_S1_PA_chymotrypsin"/>
</dbReference>
<organism evidence="6 7">
    <name type="scientific">SAR92 clade bacterium</name>
    <dbReference type="NCBI Taxonomy" id="2315479"/>
    <lineage>
        <taxon>Bacteria</taxon>
        <taxon>Pseudomonadati</taxon>
        <taxon>Pseudomonadota</taxon>
        <taxon>Gammaproteobacteria</taxon>
        <taxon>Cellvibrionales</taxon>
        <taxon>Porticoccaceae</taxon>
        <taxon>SAR92 clade</taxon>
    </lineage>
</organism>
<dbReference type="GO" id="GO:0006508">
    <property type="term" value="P:proteolysis"/>
    <property type="evidence" value="ECO:0007669"/>
    <property type="project" value="UniProtKB-KW"/>
</dbReference>
<evidence type="ECO:0000256" key="4">
    <source>
        <dbReference type="ARBA" id="ARBA00022825"/>
    </source>
</evidence>
<evidence type="ECO:0000256" key="1">
    <source>
        <dbReference type="ARBA" id="ARBA00010541"/>
    </source>
</evidence>
<dbReference type="Pfam" id="PF13180">
    <property type="entry name" value="PDZ_2"/>
    <property type="match status" value="1"/>
</dbReference>
<dbReference type="PANTHER" id="PTHR22939">
    <property type="entry name" value="SERINE PROTEASE FAMILY S1C HTRA-RELATED"/>
    <property type="match status" value="1"/>
</dbReference>
<keyword evidence="4" id="KW-0720">Serine protease</keyword>
<keyword evidence="3" id="KW-0378">Hydrolase</keyword>
<keyword evidence="2" id="KW-0645">Protease</keyword>
<dbReference type="PRINTS" id="PR00834">
    <property type="entry name" value="PROTEASES2C"/>
</dbReference>
<dbReference type="AlphaFoldDB" id="A0A520MI51"/>
<evidence type="ECO:0000256" key="3">
    <source>
        <dbReference type="ARBA" id="ARBA00022801"/>
    </source>
</evidence>
<feature type="domain" description="PDZ" evidence="5">
    <location>
        <begin position="236"/>
        <end position="327"/>
    </location>
</feature>
<evidence type="ECO:0000256" key="2">
    <source>
        <dbReference type="ARBA" id="ARBA00022670"/>
    </source>
</evidence>
<evidence type="ECO:0000259" key="5">
    <source>
        <dbReference type="PROSITE" id="PS50106"/>
    </source>
</evidence>
<dbReference type="Gene3D" id="2.40.10.10">
    <property type="entry name" value="Trypsin-like serine proteases"/>
    <property type="match status" value="2"/>
</dbReference>
<dbReference type="EMBL" id="SHBP01000003">
    <property type="protein sequence ID" value="RZO20861.1"/>
    <property type="molecule type" value="Genomic_DNA"/>
</dbReference>
<dbReference type="SMART" id="SM00228">
    <property type="entry name" value="PDZ"/>
    <property type="match status" value="1"/>
</dbReference>
<name>A0A520MI51_9GAMM</name>
<comment type="caution">
    <text evidence="6">The sequence shown here is derived from an EMBL/GenBank/DDBJ whole genome shotgun (WGS) entry which is preliminary data.</text>
</comment>
<dbReference type="Gene3D" id="2.30.42.10">
    <property type="match status" value="1"/>
</dbReference>
<dbReference type="InterPro" id="IPR036034">
    <property type="entry name" value="PDZ_sf"/>
</dbReference>
<evidence type="ECO:0000313" key="6">
    <source>
        <dbReference type="EMBL" id="RZO20861.1"/>
    </source>
</evidence>
<dbReference type="GO" id="GO:0004252">
    <property type="term" value="F:serine-type endopeptidase activity"/>
    <property type="evidence" value="ECO:0007669"/>
    <property type="project" value="InterPro"/>
</dbReference>
<dbReference type="InterPro" id="IPR009003">
    <property type="entry name" value="Peptidase_S1_PA"/>
</dbReference>
<sequence>MLGLFVAAVLIVLVPDFRPTTTRPSDDLMTLEQASISSDWAGQASYALAVSRAAPSVVNVYTLKGTNNGSPRTSLGSGVIMQSDGVILTNHHVIDDAVKILVLLYDGREAAASVIGTDPEIDLAVLKINIEGLTPIALGDPDQARIGDVVLAIGNPSGIGQSVTQGIISAKGRTTQQENIFENFLQTDAAINAGSSGGALVDAYGNLLGINTAKLGASGISFAIPVDEAQTVLEDILQHGRVVRGWLGMSANPGFLAENIAKELGVSQTFGISGITNGGPADNSGIRVGDLIVKIDAVPITDPTASVMQITNVSPGQPVKISVLREDKLIEFTVIAGDRGEALARGLL</sequence>
<dbReference type="PANTHER" id="PTHR22939:SF129">
    <property type="entry name" value="SERINE PROTEASE HTRA2, MITOCHONDRIAL"/>
    <property type="match status" value="1"/>
</dbReference>
<dbReference type="SUPFAM" id="SSF50494">
    <property type="entry name" value="Trypsin-like serine proteases"/>
    <property type="match status" value="1"/>
</dbReference>
<dbReference type="SUPFAM" id="SSF50156">
    <property type="entry name" value="PDZ domain-like"/>
    <property type="match status" value="1"/>
</dbReference>